<dbReference type="SUPFAM" id="SSF56235">
    <property type="entry name" value="N-terminal nucleophile aminohydrolases (Ntn hydrolases)"/>
    <property type="match status" value="1"/>
</dbReference>
<dbReference type="EMBL" id="FLUV01001898">
    <property type="protein sequence ID" value="SBW25416.1"/>
    <property type="molecule type" value="Genomic_DNA"/>
</dbReference>
<evidence type="ECO:0008006" key="3">
    <source>
        <dbReference type="Google" id="ProtNLM"/>
    </source>
</evidence>
<dbReference type="InterPro" id="IPR029055">
    <property type="entry name" value="Ntn_hydrolases_N"/>
</dbReference>
<keyword evidence="2" id="KW-1185">Reference proteome</keyword>
<dbReference type="AlphaFoldDB" id="A0A1C3P6K1"/>
<dbReference type="Gene3D" id="3.60.20.10">
    <property type="entry name" value="Glutamine Phosphoribosylpyrophosphate, subunit 1, domain 1"/>
    <property type="match status" value="1"/>
</dbReference>
<evidence type="ECO:0000313" key="1">
    <source>
        <dbReference type="EMBL" id="SBW25416.1"/>
    </source>
</evidence>
<dbReference type="Proteomes" id="UP000199013">
    <property type="component" value="Unassembled WGS sequence"/>
</dbReference>
<protein>
    <recommendedName>
        <fullName evidence="3">ATP-dependent protease HslVU (ClpYQ), peptidase subunit</fullName>
    </recommendedName>
</protein>
<gene>
    <name evidence="1" type="ORF">FDG2_4544</name>
</gene>
<accession>A0A1C3P6K1</accession>
<proteinExistence type="predicted"/>
<reference evidence="2" key="1">
    <citation type="submission" date="2016-02" db="EMBL/GenBank/DDBJ databases">
        <authorList>
            <person name="Wibberg D."/>
        </authorList>
    </citation>
    <scope>NUCLEOTIDE SEQUENCE [LARGE SCALE GENOMIC DNA]</scope>
</reference>
<organism evidence="1 2">
    <name type="scientific">Candidatus Protofrankia californiensis</name>
    <dbReference type="NCBI Taxonomy" id="1839754"/>
    <lineage>
        <taxon>Bacteria</taxon>
        <taxon>Bacillati</taxon>
        <taxon>Actinomycetota</taxon>
        <taxon>Actinomycetes</taxon>
        <taxon>Frankiales</taxon>
        <taxon>Frankiaceae</taxon>
        <taxon>Protofrankia</taxon>
    </lineage>
</organism>
<name>A0A1C3P6K1_9ACTN</name>
<evidence type="ECO:0000313" key="2">
    <source>
        <dbReference type="Proteomes" id="UP000199013"/>
    </source>
</evidence>
<sequence length="197" mass="21282">MRHLSDIACIETIRFVLVTCIVGLEHDGSVIIGGDSAGVAGYSITVRADTKVFRNGEFIMGFTSSFRMGQLLRYSLVPPAPQTWDVDRFMATDFISAVRDCLREGGYTRTESGSEAGGVFLAGIRGRLYRIDSDFQIGRSIDLYDAVGCGEEFALGSLHGSAHLDPQDRVQLALEAAAHHSSAVCPPFHVISAPDPD</sequence>